<accession>A0ABT8T2X0</accession>
<dbReference type="Proteomes" id="UP001169006">
    <property type="component" value="Unassembled WGS sequence"/>
</dbReference>
<gene>
    <name evidence="2" type="ORF">Q2T52_20545</name>
</gene>
<keyword evidence="2" id="KW-0808">Transferase</keyword>
<proteinExistence type="predicted"/>
<sequence>MNDNPPASNQIAAKNWIIRASCPSDAAAITTLVNLPGFRWGTLRLPYQSIEETSRRWTSGPSATTGLVAEHDGAIIGEVGLTRLQGRRSHAGSIGMGVHDDYTGQGVGTALLAAALDLADNWLNLRRIELTVYTDNDAAIGLYKKFGFKVEGTLRDFAFRDGEYVDAYTMARMRS</sequence>
<reference evidence="2" key="2">
    <citation type="submission" date="2023-07" db="EMBL/GenBank/DDBJ databases">
        <authorList>
            <person name="Sun H."/>
        </authorList>
    </citation>
    <scope>NUCLEOTIDE SEQUENCE</scope>
    <source>
        <strain evidence="2">05753</strain>
    </source>
</reference>
<name>A0ABT8T2X0_9HYPH</name>
<dbReference type="RefSeq" id="WP_302078764.1">
    <property type="nucleotide sequence ID" value="NZ_JAUKWQ010000008.1"/>
</dbReference>
<dbReference type="CDD" id="cd04301">
    <property type="entry name" value="NAT_SF"/>
    <property type="match status" value="1"/>
</dbReference>
<dbReference type="Pfam" id="PF00583">
    <property type="entry name" value="Acetyltransf_1"/>
    <property type="match status" value="1"/>
</dbReference>
<comment type="caution">
    <text evidence="2">The sequence shown here is derived from an EMBL/GenBank/DDBJ whole genome shotgun (WGS) entry which is preliminary data.</text>
</comment>
<organism evidence="2 3">
    <name type="scientific">Rhizobium oryzicola</name>
    <dbReference type="NCBI Taxonomy" id="1232668"/>
    <lineage>
        <taxon>Bacteria</taxon>
        <taxon>Pseudomonadati</taxon>
        <taxon>Pseudomonadota</taxon>
        <taxon>Alphaproteobacteria</taxon>
        <taxon>Hyphomicrobiales</taxon>
        <taxon>Rhizobiaceae</taxon>
        <taxon>Rhizobium/Agrobacterium group</taxon>
        <taxon>Rhizobium</taxon>
    </lineage>
</organism>
<dbReference type="Gene3D" id="3.40.630.30">
    <property type="match status" value="1"/>
</dbReference>
<dbReference type="PANTHER" id="PTHR43415:SF3">
    <property type="entry name" value="GNAT-FAMILY ACETYLTRANSFERASE"/>
    <property type="match status" value="1"/>
</dbReference>
<keyword evidence="3" id="KW-1185">Reference proteome</keyword>
<dbReference type="InterPro" id="IPR016181">
    <property type="entry name" value="Acyl_CoA_acyltransferase"/>
</dbReference>
<dbReference type="InterPro" id="IPR000182">
    <property type="entry name" value="GNAT_dom"/>
</dbReference>
<dbReference type="EC" id="2.3.1.-" evidence="2"/>
<dbReference type="EMBL" id="JAUKWQ010000008">
    <property type="protein sequence ID" value="MDO1584483.1"/>
    <property type="molecule type" value="Genomic_DNA"/>
</dbReference>
<dbReference type="PANTHER" id="PTHR43415">
    <property type="entry name" value="SPERMIDINE N(1)-ACETYLTRANSFERASE"/>
    <property type="match status" value="1"/>
</dbReference>
<feature type="domain" description="N-acetyltransferase" evidence="1">
    <location>
        <begin position="16"/>
        <end position="175"/>
    </location>
</feature>
<evidence type="ECO:0000259" key="1">
    <source>
        <dbReference type="PROSITE" id="PS51186"/>
    </source>
</evidence>
<evidence type="ECO:0000313" key="3">
    <source>
        <dbReference type="Proteomes" id="UP001169006"/>
    </source>
</evidence>
<dbReference type="SUPFAM" id="SSF55729">
    <property type="entry name" value="Acyl-CoA N-acyltransferases (Nat)"/>
    <property type="match status" value="1"/>
</dbReference>
<dbReference type="GO" id="GO:0016746">
    <property type="term" value="F:acyltransferase activity"/>
    <property type="evidence" value="ECO:0007669"/>
    <property type="project" value="UniProtKB-KW"/>
</dbReference>
<keyword evidence="2" id="KW-0012">Acyltransferase</keyword>
<dbReference type="PROSITE" id="PS51186">
    <property type="entry name" value="GNAT"/>
    <property type="match status" value="1"/>
</dbReference>
<evidence type="ECO:0000313" key="2">
    <source>
        <dbReference type="EMBL" id="MDO1584483.1"/>
    </source>
</evidence>
<reference evidence="2" key="1">
    <citation type="journal article" date="2015" name="Int. J. Syst. Evol. Microbiol.">
        <title>Rhizobium oryzicola sp. nov., potential plant-growth-promoting endophytic bacteria isolated from rice roots.</title>
        <authorList>
            <person name="Zhang X.X."/>
            <person name="Gao J.S."/>
            <person name="Cao Y.H."/>
            <person name="Sheirdil R.A."/>
            <person name="Wang X.C."/>
            <person name="Zhang L."/>
        </authorList>
    </citation>
    <scope>NUCLEOTIDE SEQUENCE</scope>
    <source>
        <strain evidence="2">05753</strain>
    </source>
</reference>
<protein>
    <submittedName>
        <fullName evidence="2">GNAT family N-acetyltransferase</fullName>
        <ecNumber evidence="2">2.3.1.-</ecNumber>
    </submittedName>
</protein>